<dbReference type="EMBL" id="QFVR01000033">
    <property type="protein sequence ID" value="PWI23566.1"/>
    <property type="molecule type" value="Genomic_DNA"/>
</dbReference>
<dbReference type="AlphaFoldDB" id="A0A2U3AG94"/>
<name>A0A2U3AG94_9BACL</name>
<reference evidence="1 2" key="1">
    <citation type="submission" date="2018-05" db="EMBL/GenBank/DDBJ databases">
        <title>Kurthia sibirica genome sequence.</title>
        <authorList>
            <person name="Maclea K.S."/>
            <person name="Goen A.E."/>
        </authorList>
    </citation>
    <scope>NUCLEOTIDE SEQUENCE [LARGE SCALE GENOMIC DNA]</scope>
    <source>
        <strain evidence="1 2">ATCC 49154</strain>
    </source>
</reference>
<evidence type="ECO:0000313" key="2">
    <source>
        <dbReference type="Proteomes" id="UP000245938"/>
    </source>
</evidence>
<keyword evidence="2" id="KW-1185">Reference proteome</keyword>
<organism evidence="1 2">
    <name type="scientific">Kurthia sibirica</name>
    <dbReference type="NCBI Taxonomy" id="202750"/>
    <lineage>
        <taxon>Bacteria</taxon>
        <taxon>Bacillati</taxon>
        <taxon>Bacillota</taxon>
        <taxon>Bacilli</taxon>
        <taxon>Bacillales</taxon>
        <taxon>Caryophanaceae</taxon>
        <taxon>Kurthia</taxon>
    </lineage>
</organism>
<accession>A0A2U3AG94</accession>
<evidence type="ECO:0000313" key="1">
    <source>
        <dbReference type="EMBL" id="PWI23566.1"/>
    </source>
</evidence>
<sequence length="67" mass="7459">MAKQIGISASSIIHHLDQEEGQTEGSMANGLAADTYKHVNDREKRSRNKKCLNSHVASVYGFSYKHL</sequence>
<protein>
    <submittedName>
        <fullName evidence="1">Uncharacterized protein</fullName>
    </submittedName>
</protein>
<gene>
    <name evidence="1" type="ORF">DEX24_15960</name>
</gene>
<dbReference type="Proteomes" id="UP000245938">
    <property type="component" value="Unassembled WGS sequence"/>
</dbReference>
<proteinExistence type="predicted"/>
<comment type="caution">
    <text evidence="1">The sequence shown here is derived from an EMBL/GenBank/DDBJ whole genome shotgun (WGS) entry which is preliminary data.</text>
</comment>